<organism evidence="1 2">
    <name type="scientific">Wuchereria bancrofti</name>
    <dbReference type="NCBI Taxonomy" id="6293"/>
    <lineage>
        <taxon>Eukaryota</taxon>
        <taxon>Metazoa</taxon>
        <taxon>Ecdysozoa</taxon>
        <taxon>Nematoda</taxon>
        <taxon>Chromadorea</taxon>
        <taxon>Rhabditida</taxon>
        <taxon>Spirurina</taxon>
        <taxon>Spiruromorpha</taxon>
        <taxon>Filarioidea</taxon>
        <taxon>Onchocercidae</taxon>
        <taxon>Wuchereria</taxon>
    </lineage>
</organism>
<protein>
    <submittedName>
        <fullName evidence="1">Uncharacterized protein</fullName>
    </submittedName>
</protein>
<evidence type="ECO:0000313" key="1">
    <source>
        <dbReference type="EMBL" id="EJW77920.1"/>
    </source>
</evidence>
<dbReference type="AlphaFoldDB" id="J9ATX6"/>
<proteinExistence type="predicted"/>
<accession>J9ATX6</accession>
<evidence type="ECO:0000313" key="2">
    <source>
        <dbReference type="Proteomes" id="UP000004810"/>
    </source>
</evidence>
<dbReference type="EMBL" id="ADBV01007198">
    <property type="protein sequence ID" value="EJW77920.1"/>
    <property type="molecule type" value="Genomic_DNA"/>
</dbReference>
<name>J9ATX6_WUCBA</name>
<sequence>MEELRLVDYLRDLVKTCFADCKAHNKNSPGNCCCAANYWPTFRFPSELKLTSEPSVTSENTSPNARCRSFTIILLKAENLKSIMSTKRKQFTPKAFKDDEAINSDYDGLHKEQEVQGKKRFVHRTTTLYFTNDFLITNTSALN</sequence>
<reference evidence="2" key="1">
    <citation type="submission" date="2012-08" db="EMBL/GenBank/DDBJ databases">
        <title>The Genome Sequence of Wuchereria bancrofti.</title>
        <authorList>
            <person name="Nutman T.B."/>
            <person name="Fink D.L."/>
            <person name="Russ C."/>
            <person name="Young S."/>
            <person name="Zeng Q."/>
            <person name="Koehrsen M."/>
            <person name="Alvarado L."/>
            <person name="Berlin A."/>
            <person name="Chapman S.B."/>
            <person name="Chen Z."/>
            <person name="Freedman E."/>
            <person name="Gellesch M."/>
            <person name="Goldberg J."/>
            <person name="Griggs A."/>
            <person name="Gujja S."/>
            <person name="Heilman E.R."/>
            <person name="Heiman D."/>
            <person name="Hepburn T."/>
            <person name="Howarth C."/>
            <person name="Jen D."/>
            <person name="Larson L."/>
            <person name="Lewis B."/>
            <person name="Mehta T."/>
            <person name="Park D."/>
            <person name="Pearson M."/>
            <person name="Roberts A."/>
            <person name="Saif S."/>
            <person name="Shea T."/>
            <person name="Shenoy N."/>
            <person name="Sisk P."/>
            <person name="Stolte C."/>
            <person name="Sykes S."/>
            <person name="Walk T."/>
            <person name="White J."/>
            <person name="Yandava C."/>
            <person name="Haas B."/>
            <person name="Henn M.R."/>
            <person name="Nusbaum C."/>
            <person name="Birren B."/>
        </authorList>
    </citation>
    <scope>NUCLEOTIDE SEQUENCE [LARGE SCALE GENOMIC DNA]</scope>
    <source>
        <strain evidence="2">NA</strain>
    </source>
</reference>
<dbReference type="Proteomes" id="UP000004810">
    <property type="component" value="Unassembled WGS sequence"/>
</dbReference>
<comment type="caution">
    <text evidence="1">The sequence shown here is derived from an EMBL/GenBank/DDBJ whole genome shotgun (WGS) entry which is preliminary data.</text>
</comment>
<gene>
    <name evidence="1" type="ORF">WUBG_11172</name>
</gene>